<dbReference type="Proteomes" id="UP000029713">
    <property type="component" value="Unassembled WGS sequence"/>
</dbReference>
<dbReference type="EMBL" id="JPMX01000064">
    <property type="protein sequence ID" value="KGH45887.1"/>
    <property type="molecule type" value="Genomic_DNA"/>
</dbReference>
<dbReference type="PANTHER" id="PTHR43649:SF14">
    <property type="entry name" value="BLR3389 PROTEIN"/>
    <property type="match status" value="1"/>
</dbReference>
<organism evidence="1 2">
    <name type="scientific">Modestobacter caceresii</name>
    <dbReference type="NCBI Taxonomy" id="1522368"/>
    <lineage>
        <taxon>Bacteria</taxon>
        <taxon>Bacillati</taxon>
        <taxon>Actinomycetota</taxon>
        <taxon>Actinomycetes</taxon>
        <taxon>Geodermatophilales</taxon>
        <taxon>Geodermatophilaceae</taxon>
        <taxon>Modestobacter</taxon>
    </lineage>
</organism>
<keyword evidence="2" id="KW-1185">Reference proteome</keyword>
<dbReference type="Gene3D" id="3.40.190.10">
    <property type="entry name" value="Periplasmic binding protein-like II"/>
    <property type="match status" value="1"/>
</dbReference>
<dbReference type="Pfam" id="PF01547">
    <property type="entry name" value="SBP_bac_1"/>
    <property type="match status" value="1"/>
</dbReference>
<comment type="caution">
    <text evidence="1">The sequence shown here is derived from an EMBL/GenBank/DDBJ whole genome shotgun (WGS) entry which is preliminary data.</text>
</comment>
<evidence type="ECO:0000313" key="1">
    <source>
        <dbReference type="EMBL" id="KGH45887.1"/>
    </source>
</evidence>
<dbReference type="STRING" id="1522368.IN07_14710"/>
<accession>A0A098Y614</accession>
<evidence type="ECO:0008006" key="3">
    <source>
        <dbReference type="Google" id="ProtNLM"/>
    </source>
</evidence>
<dbReference type="PANTHER" id="PTHR43649">
    <property type="entry name" value="ARABINOSE-BINDING PROTEIN-RELATED"/>
    <property type="match status" value="1"/>
</dbReference>
<dbReference type="AlphaFoldDB" id="A0A098Y614"/>
<dbReference type="SUPFAM" id="SSF53850">
    <property type="entry name" value="Periplasmic binding protein-like II"/>
    <property type="match status" value="1"/>
</dbReference>
<dbReference type="InterPro" id="IPR050490">
    <property type="entry name" value="Bact_solute-bd_prot1"/>
</dbReference>
<evidence type="ECO:0000313" key="2">
    <source>
        <dbReference type="Proteomes" id="UP000029713"/>
    </source>
</evidence>
<dbReference type="InterPro" id="IPR006059">
    <property type="entry name" value="SBP"/>
</dbReference>
<gene>
    <name evidence="1" type="ORF">IN07_14710</name>
</gene>
<sequence>MFGAGTVMTSLTACGGGGDGEAAASGGGGGSCSVPIANADAPVVSVWAWYPNMKTVVENFNDTHTDVQVCLTNAGQGADEYAKFQTAVSAGRGAPDVIMLETDTVPVFALQEALVDLSEHGASEVEGNFGEGAWRDVSSGDAVYGIPIDGGPMAMMYRQDVFDQYGITPPTTWDEYRAAAEELKAAGGPLMGDLPANVPAPTVALMQQNGAEPWTYDSANPTELEIDLNSPESKEVLDYWAGLVEDGLIGTQDQFTTEYISGAINGDYATYISAAWAPGYLTGAGAGEGADAGTWRVAPLPQWDPANPVSVNWGGSVLAVTSQAEDPELAAQVAMELYADEPSLTDGWTSQTIFPLNQSVLNSQEFIDHQSDFFDGQTANKDVYIPAANAYEGSTYSPFGTTFYAQFTEEIAAINAGEKTGSEALDDLQAEMEAYAEQQGFTLN</sequence>
<reference evidence="1 2" key="1">
    <citation type="submission" date="2014-07" db="EMBL/GenBank/DDBJ databases">
        <title>Biosystematic studies on Modestobacter strains isolated from extreme hyper-arid desert soil and from historic building.</title>
        <authorList>
            <person name="Bukarasam K."/>
            <person name="Bull A."/>
            <person name="Girard G."/>
            <person name="van Wezel G."/>
            <person name="Goodfellow M."/>
        </authorList>
    </citation>
    <scope>NUCLEOTIDE SEQUENCE [LARGE SCALE GENOMIC DNA]</scope>
    <source>
        <strain evidence="1 2">KNN45-2b</strain>
    </source>
</reference>
<protein>
    <recommendedName>
        <fullName evidence="3">Sugar ABC transporter substrate-binding protein</fullName>
    </recommendedName>
</protein>
<proteinExistence type="predicted"/>
<name>A0A098Y614_9ACTN</name>